<dbReference type="CDD" id="cd01556">
    <property type="entry name" value="EPSP_synthase"/>
    <property type="match status" value="1"/>
</dbReference>
<dbReference type="Pfam" id="PF00275">
    <property type="entry name" value="EPSP_synthase"/>
    <property type="match status" value="2"/>
</dbReference>
<keyword evidence="4 8" id="KW-0028">Amino-acid biosynthesis</keyword>
<feature type="binding site" evidence="8">
    <location>
        <position position="166"/>
    </location>
    <ligand>
        <name>phosphoenolpyruvate</name>
        <dbReference type="ChEBI" id="CHEBI:58702"/>
    </ligand>
</feature>
<dbReference type="PROSITE" id="PS00885">
    <property type="entry name" value="EPSP_SYNTHASE_2"/>
    <property type="match status" value="1"/>
</dbReference>
<feature type="binding site" evidence="8">
    <location>
        <position position="40"/>
    </location>
    <ligand>
        <name>3-phosphoshikimate</name>
        <dbReference type="ChEBI" id="CHEBI:145989"/>
    </ligand>
</feature>
<reference evidence="10 11" key="1">
    <citation type="submission" date="2019-09" db="EMBL/GenBank/DDBJ databases">
        <title>Phylogeny of genus Pseudoclavibacter and closely related genus.</title>
        <authorList>
            <person name="Li Y."/>
        </authorList>
    </citation>
    <scope>NUCLEOTIDE SEQUENCE [LARGE SCALE GENOMIC DNA]</scope>
    <source>
        <strain evidence="10 11">JCM 16921</strain>
    </source>
</reference>
<feature type="binding site" evidence="8">
    <location>
        <position position="45"/>
    </location>
    <ligand>
        <name>3-phosphoshikimate</name>
        <dbReference type="ChEBI" id="CHEBI:145989"/>
    </ligand>
</feature>
<keyword evidence="5 8" id="KW-0808">Transferase</keyword>
<dbReference type="InterPro" id="IPR036968">
    <property type="entry name" value="Enolpyruvate_Tfrase_sf"/>
</dbReference>
<dbReference type="FunFam" id="3.65.10.10:FF:000010">
    <property type="entry name" value="3-phosphoshikimate 1-carboxyvinyltransferase"/>
    <property type="match status" value="1"/>
</dbReference>
<feature type="active site" description="Proton acceptor" evidence="8">
    <location>
        <position position="356"/>
    </location>
</feature>
<dbReference type="FunFam" id="3.65.10.10:FF:000011">
    <property type="entry name" value="3-phosphoshikimate 1-carboxyvinyltransferase"/>
    <property type="match status" value="1"/>
</dbReference>
<dbReference type="PANTHER" id="PTHR21090:SF5">
    <property type="entry name" value="PENTAFUNCTIONAL AROM POLYPEPTIDE"/>
    <property type="match status" value="1"/>
</dbReference>
<dbReference type="InterPro" id="IPR006264">
    <property type="entry name" value="EPSP_synthase"/>
</dbReference>
<sequence length="481" mass="49584">MQIRGYSRTGDRAAVPPARAWVAPTPEHPVHGTVTVPGSKSLTNRELLLAALASGPSTLHTPLHSRDTALMIEALRRLGTRIEPLEPPPAVATTLPGALPAGLAPASDPASDPDTGDLLVIPAETFRGAVSIDCGLAGTVMRFVPPVAALALGPVGFDGDAQARRRPMGPLIEGLRQLGVTVADDGRGRLPFTVHGEGRIRAGHVRIDASASSQFVSGLLLAAARYEGDTVIEHVGGTLPSLPHIEMTVATLAEHGVTVHRAGPTAWRVPEQSIAGADVRLEPDLSNAAPFLAAALVTGGSVAVPDWPAHTTQVGALLPELLGAFGARSELVDGTLTVHGDGPVHGADLDLSAAGELAPTIAAVAALADSPTTLRGIAHLRGHETDRLAALESDLHALGGDVHQTDDGLVIAPAVLHGGEWKAFADHRMATAGAVIGLVVPEVRVDDIQATAKTLPGFARMWARLIDPEPTGLADVPVEAR</sequence>
<organism evidence="10 11">
    <name type="scientific">Pseudoclavibacter caeni</name>
    <dbReference type="NCBI Taxonomy" id="908846"/>
    <lineage>
        <taxon>Bacteria</taxon>
        <taxon>Bacillati</taxon>
        <taxon>Actinomycetota</taxon>
        <taxon>Actinomycetes</taxon>
        <taxon>Micrococcales</taxon>
        <taxon>Microbacteriaceae</taxon>
        <taxon>Pseudoclavibacter</taxon>
    </lineage>
</organism>
<keyword evidence="11" id="KW-1185">Reference proteome</keyword>
<dbReference type="InterPro" id="IPR001986">
    <property type="entry name" value="Enolpyruvate_Tfrase_dom"/>
</dbReference>
<dbReference type="AlphaFoldDB" id="A0A7C8FR38"/>
<comment type="catalytic activity">
    <reaction evidence="7">
        <text>3-phosphoshikimate + phosphoenolpyruvate = 5-O-(1-carboxyvinyl)-3-phosphoshikimate + phosphate</text>
        <dbReference type="Rhea" id="RHEA:21256"/>
        <dbReference type="ChEBI" id="CHEBI:43474"/>
        <dbReference type="ChEBI" id="CHEBI:57701"/>
        <dbReference type="ChEBI" id="CHEBI:58702"/>
        <dbReference type="ChEBI" id="CHEBI:145989"/>
        <dbReference type="EC" id="2.5.1.19"/>
    </reaction>
    <physiologicalReaction direction="left-to-right" evidence="7">
        <dbReference type="Rhea" id="RHEA:21257"/>
    </physiologicalReaction>
</comment>
<feature type="binding site" evidence="8">
    <location>
        <position position="41"/>
    </location>
    <ligand>
        <name>3-phosphoshikimate</name>
        <dbReference type="ChEBI" id="CHEBI:145989"/>
    </ligand>
</feature>
<feature type="binding site" evidence="8">
    <location>
        <position position="453"/>
    </location>
    <ligand>
        <name>phosphoenolpyruvate</name>
        <dbReference type="ChEBI" id="CHEBI:58702"/>
    </ligand>
</feature>
<evidence type="ECO:0000256" key="8">
    <source>
        <dbReference type="HAMAP-Rule" id="MF_00210"/>
    </source>
</evidence>
<evidence type="ECO:0000256" key="6">
    <source>
        <dbReference type="ARBA" id="ARBA00023141"/>
    </source>
</evidence>
<name>A0A7C8FR38_9MICO</name>
<feature type="binding site" evidence="8">
    <location>
        <position position="138"/>
    </location>
    <ligand>
        <name>phosphoenolpyruvate</name>
        <dbReference type="ChEBI" id="CHEBI:58702"/>
    </ligand>
</feature>
<dbReference type="GO" id="GO:0005737">
    <property type="term" value="C:cytoplasm"/>
    <property type="evidence" value="ECO:0007669"/>
    <property type="project" value="UniProtKB-SubCell"/>
</dbReference>
<dbReference type="Proteomes" id="UP000481339">
    <property type="component" value="Unassembled WGS sequence"/>
</dbReference>
<evidence type="ECO:0000256" key="1">
    <source>
        <dbReference type="ARBA" id="ARBA00004811"/>
    </source>
</evidence>
<dbReference type="NCBIfam" id="TIGR01356">
    <property type="entry name" value="aroA"/>
    <property type="match status" value="1"/>
</dbReference>
<feature type="binding site" evidence="8">
    <location>
        <position position="356"/>
    </location>
    <ligand>
        <name>3-phosphoshikimate</name>
        <dbReference type="ChEBI" id="CHEBI:145989"/>
    </ligand>
</feature>
<keyword evidence="6 8" id="KW-0057">Aromatic amino acid biosynthesis</keyword>
<evidence type="ECO:0000259" key="9">
    <source>
        <dbReference type="Pfam" id="PF00275"/>
    </source>
</evidence>
<dbReference type="Gene3D" id="3.65.10.10">
    <property type="entry name" value="Enolpyruvate transferase domain"/>
    <property type="match status" value="2"/>
</dbReference>
<accession>A0A7C8FR38</accession>
<dbReference type="GO" id="GO:0009423">
    <property type="term" value="P:chorismate biosynthetic process"/>
    <property type="evidence" value="ECO:0007669"/>
    <property type="project" value="UniProtKB-UniRule"/>
</dbReference>
<comment type="subunit">
    <text evidence="8">Monomer.</text>
</comment>
<comment type="subcellular location">
    <subcellularLocation>
        <location evidence="8">Cytoplasm</location>
    </subcellularLocation>
</comment>
<feature type="domain" description="Enolpyruvate transferase" evidence="9">
    <location>
        <begin position="26"/>
        <end position="83"/>
    </location>
</feature>
<feature type="binding site" evidence="8">
    <location>
        <position position="383"/>
    </location>
    <ligand>
        <name>3-phosphoshikimate</name>
        <dbReference type="ChEBI" id="CHEBI:145989"/>
    </ligand>
</feature>
<dbReference type="UniPathway" id="UPA00053">
    <property type="reaction ID" value="UER00089"/>
</dbReference>
<keyword evidence="3 8" id="KW-0963">Cytoplasm</keyword>
<dbReference type="OrthoDB" id="9809920at2"/>
<dbReference type="EMBL" id="WBKA01000003">
    <property type="protein sequence ID" value="KAB1632291.1"/>
    <property type="molecule type" value="Genomic_DNA"/>
</dbReference>
<feature type="domain" description="Enolpyruvate transferase" evidence="9">
    <location>
        <begin position="130"/>
        <end position="460"/>
    </location>
</feature>
<comment type="caution">
    <text evidence="8">Lacks conserved residue(s) required for the propagation of feature annotation.</text>
</comment>
<feature type="binding site" evidence="8">
    <location>
        <position position="214"/>
    </location>
    <ligand>
        <name>phosphoenolpyruvate</name>
        <dbReference type="ChEBI" id="CHEBI:58702"/>
    </ligand>
</feature>
<comment type="function">
    <text evidence="8">Catalyzes the transfer of the enolpyruvyl moiety of phosphoenolpyruvate (PEP) to the 5-hydroxyl of shikimate-3-phosphate (S3P) to produce enolpyruvyl shikimate-3-phosphate and inorganic phosphate.</text>
</comment>
<dbReference type="EC" id="2.5.1.19" evidence="8"/>
<feature type="binding site" evidence="8">
    <location>
        <position position="428"/>
    </location>
    <ligand>
        <name>phosphoenolpyruvate</name>
        <dbReference type="ChEBI" id="CHEBI:58702"/>
    </ligand>
</feature>
<evidence type="ECO:0000256" key="7">
    <source>
        <dbReference type="ARBA" id="ARBA00044633"/>
    </source>
</evidence>
<comment type="similarity">
    <text evidence="2 8">Belongs to the EPSP synthase family.</text>
</comment>
<feature type="binding site" evidence="8">
    <location>
        <position position="213"/>
    </location>
    <ligand>
        <name>3-phosphoshikimate</name>
        <dbReference type="ChEBI" id="CHEBI:145989"/>
    </ligand>
</feature>
<proteinExistence type="inferred from homology"/>
<gene>
    <name evidence="8 10" type="primary">aroA</name>
    <name evidence="10" type="ORF">F8O02_04545</name>
</gene>
<protein>
    <recommendedName>
        <fullName evidence="8">3-phosphoshikimate 1-carboxyvinyltransferase</fullName>
        <ecNumber evidence="8">2.5.1.19</ecNumber>
    </recommendedName>
    <alternativeName>
        <fullName evidence="8">5-enolpyruvylshikimate-3-phosphate synthase</fullName>
        <shortName evidence="8">EPSP synthase</shortName>
        <shortName evidence="8">EPSPS</shortName>
    </alternativeName>
</protein>
<evidence type="ECO:0000256" key="2">
    <source>
        <dbReference type="ARBA" id="ARBA00009948"/>
    </source>
</evidence>
<dbReference type="SUPFAM" id="SSF55205">
    <property type="entry name" value="EPT/RTPC-like"/>
    <property type="match status" value="1"/>
</dbReference>
<feature type="binding site" evidence="8">
    <location>
        <position position="212"/>
    </location>
    <ligand>
        <name>3-phosphoshikimate</name>
        <dbReference type="ChEBI" id="CHEBI:145989"/>
    </ligand>
</feature>
<dbReference type="GO" id="GO:0003866">
    <property type="term" value="F:3-phosphoshikimate 1-carboxyvinyltransferase activity"/>
    <property type="evidence" value="ECO:0007669"/>
    <property type="project" value="UniProtKB-UniRule"/>
</dbReference>
<feature type="binding site" evidence="8">
    <location>
        <position position="40"/>
    </location>
    <ligand>
        <name>phosphoenolpyruvate</name>
        <dbReference type="ChEBI" id="CHEBI:58702"/>
    </ligand>
</feature>
<dbReference type="PANTHER" id="PTHR21090">
    <property type="entry name" value="AROM/DEHYDROQUINATE SYNTHASE"/>
    <property type="match status" value="1"/>
</dbReference>
<evidence type="ECO:0000256" key="4">
    <source>
        <dbReference type="ARBA" id="ARBA00022605"/>
    </source>
</evidence>
<evidence type="ECO:0000256" key="3">
    <source>
        <dbReference type="ARBA" id="ARBA00022490"/>
    </source>
</evidence>
<dbReference type="InterPro" id="IPR023193">
    <property type="entry name" value="EPSP_synthase_CS"/>
</dbReference>
<dbReference type="GO" id="GO:0009073">
    <property type="term" value="P:aromatic amino acid family biosynthetic process"/>
    <property type="evidence" value="ECO:0007669"/>
    <property type="project" value="UniProtKB-KW"/>
</dbReference>
<comment type="pathway">
    <text evidence="1 8">Metabolic intermediate biosynthesis; chorismate biosynthesis; chorismate from D-erythrose 4-phosphate and phosphoenolpyruvate: step 6/7.</text>
</comment>
<dbReference type="GO" id="GO:0008652">
    <property type="term" value="P:amino acid biosynthetic process"/>
    <property type="evidence" value="ECO:0007669"/>
    <property type="project" value="UniProtKB-KW"/>
</dbReference>
<dbReference type="PROSITE" id="PS00104">
    <property type="entry name" value="EPSP_SYNTHASE_1"/>
    <property type="match status" value="1"/>
</dbReference>
<dbReference type="InterPro" id="IPR013792">
    <property type="entry name" value="RNA3'P_cycl/enolpyr_Trfase_a/b"/>
</dbReference>
<evidence type="ECO:0000313" key="11">
    <source>
        <dbReference type="Proteomes" id="UP000481339"/>
    </source>
</evidence>
<feature type="binding site" evidence="8">
    <location>
        <position position="214"/>
    </location>
    <ligand>
        <name>3-phosphoshikimate</name>
        <dbReference type="ChEBI" id="CHEBI:145989"/>
    </ligand>
</feature>
<evidence type="ECO:0000313" key="10">
    <source>
        <dbReference type="EMBL" id="KAB1632291.1"/>
    </source>
</evidence>
<evidence type="ECO:0000256" key="5">
    <source>
        <dbReference type="ARBA" id="ARBA00022679"/>
    </source>
</evidence>
<dbReference type="PIRSF" id="PIRSF000505">
    <property type="entry name" value="EPSPS"/>
    <property type="match status" value="1"/>
</dbReference>
<dbReference type="HAMAP" id="MF_00210">
    <property type="entry name" value="EPSP_synth"/>
    <property type="match status" value="1"/>
</dbReference>
<comment type="caution">
    <text evidence="10">The sequence shown here is derived from an EMBL/GenBank/DDBJ whole genome shotgun (WGS) entry which is preliminary data.</text>
</comment>
<dbReference type="RefSeq" id="WP_158036069.1">
    <property type="nucleotide sequence ID" value="NZ_BAAAZV010000017.1"/>
</dbReference>
<feature type="binding site" evidence="8">
    <location>
        <position position="387"/>
    </location>
    <ligand>
        <name>phosphoenolpyruvate</name>
        <dbReference type="ChEBI" id="CHEBI:58702"/>
    </ligand>
</feature>
<feature type="binding site" evidence="8">
    <location>
        <position position="241"/>
    </location>
    <ligand>
        <name>3-phosphoshikimate</name>
        <dbReference type="ChEBI" id="CHEBI:145989"/>
    </ligand>
</feature>